<dbReference type="KEGG" id="arf:AR1Y2_0491"/>
<name>A0A4P8IBD7_9FIRM</name>
<dbReference type="InterPro" id="IPR013011">
    <property type="entry name" value="PTS_EIIB_2"/>
</dbReference>
<dbReference type="InterPro" id="IPR036095">
    <property type="entry name" value="PTS_EIIB-like_sf"/>
</dbReference>
<dbReference type="InterPro" id="IPR016152">
    <property type="entry name" value="PTrfase/Anion_transptr"/>
</dbReference>
<dbReference type="InterPro" id="IPR036388">
    <property type="entry name" value="WH-like_DNA-bd_sf"/>
</dbReference>
<dbReference type="SUPFAM" id="SSF52794">
    <property type="entry name" value="PTS system IIB component-like"/>
    <property type="match status" value="1"/>
</dbReference>
<dbReference type="Pfam" id="PF00874">
    <property type="entry name" value="PRD"/>
    <property type="match status" value="1"/>
</dbReference>
<dbReference type="Gene3D" id="3.40.930.10">
    <property type="entry name" value="Mannitol-specific EII, Chain A"/>
    <property type="match status" value="1"/>
</dbReference>
<protein>
    <submittedName>
        <fullName evidence="9">PTS system, IIA component</fullName>
    </submittedName>
</protein>
<evidence type="ECO:0000256" key="4">
    <source>
        <dbReference type="ARBA" id="ARBA00023159"/>
    </source>
</evidence>
<evidence type="ECO:0000313" key="10">
    <source>
        <dbReference type="Proteomes" id="UP000298653"/>
    </source>
</evidence>
<evidence type="ECO:0000313" key="9">
    <source>
        <dbReference type="EMBL" id="QCP33945.1"/>
    </source>
</evidence>
<reference evidence="9 10" key="1">
    <citation type="submission" date="2019-05" db="EMBL/GenBank/DDBJ databases">
        <title>Complete genome sequencing of Anaerostipes rhamnosivorans.</title>
        <authorList>
            <person name="Bui T.P.N."/>
            <person name="de Vos W.M."/>
        </authorList>
    </citation>
    <scope>NUCLEOTIDE SEQUENCE [LARGE SCALE GENOMIC DNA]</scope>
    <source>
        <strain evidence="9 10">1y2</strain>
    </source>
</reference>
<evidence type="ECO:0000256" key="3">
    <source>
        <dbReference type="ARBA" id="ARBA00023015"/>
    </source>
</evidence>
<keyword evidence="4" id="KW-0010">Activator</keyword>
<dbReference type="Pfam" id="PF00359">
    <property type="entry name" value="PTS_EIIA_2"/>
    <property type="match status" value="1"/>
</dbReference>
<keyword evidence="2" id="KW-0677">Repeat</keyword>
<dbReference type="Proteomes" id="UP000298653">
    <property type="component" value="Chromosome"/>
</dbReference>
<dbReference type="PROSITE" id="PS51094">
    <property type="entry name" value="PTS_EIIA_TYPE_2"/>
    <property type="match status" value="1"/>
</dbReference>
<dbReference type="PANTHER" id="PTHR30185">
    <property type="entry name" value="CRYPTIC BETA-GLUCOSIDE BGL OPERON ANTITERMINATOR"/>
    <property type="match status" value="1"/>
</dbReference>
<keyword evidence="1" id="KW-0808">Transferase</keyword>
<evidence type="ECO:0000259" key="8">
    <source>
        <dbReference type="PROSITE" id="PS51372"/>
    </source>
</evidence>
<dbReference type="GO" id="GO:0008982">
    <property type="term" value="F:protein-N(PI)-phosphohistidine-sugar phosphotransferase activity"/>
    <property type="evidence" value="ECO:0007669"/>
    <property type="project" value="InterPro"/>
</dbReference>
<dbReference type="EMBL" id="CP040058">
    <property type="protein sequence ID" value="QCP33945.1"/>
    <property type="molecule type" value="Genomic_DNA"/>
</dbReference>
<dbReference type="InterPro" id="IPR036634">
    <property type="entry name" value="PRD_sf"/>
</dbReference>
<dbReference type="InterPro" id="IPR050661">
    <property type="entry name" value="BglG_antiterminators"/>
</dbReference>
<keyword evidence="3" id="KW-0805">Transcription regulation</keyword>
<keyword evidence="5" id="KW-0804">Transcription</keyword>
<organism evidence="9 10">
    <name type="scientific">Anaerostipes rhamnosivorans</name>
    <dbReference type="NCBI Taxonomy" id="1229621"/>
    <lineage>
        <taxon>Bacteria</taxon>
        <taxon>Bacillati</taxon>
        <taxon>Bacillota</taxon>
        <taxon>Clostridia</taxon>
        <taxon>Lachnospirales</taxon>
        <taxon>Lachnospiraceae</taxon>
        <taxon>Anaerostipes</taxon>
    </lineage>
</organism>
<dbReference type="GO" id="GO:0009401">
    <property type="term" value="P:phosphoenolpyruvate-dependent sugar phosphotransferase system"/>
    <property type="evidence" value="ECO:0007669"/>
    <property type="project" value="InterPro"/>
</dbReference>
<feature type="domain" description="PTS EIIA type-2" evidence="6">
    <location>
        <begin position="501"/>
        <end position="640"/>
    </location>
</feature>
<dbReference type="GO" id="GO:0006355">
    <property type="term" value="P:regulation of DNA-templated transcription"/>
    <property type="evidence" value="ECO:0007669"/>
    <property type="project" value="InterPro"/>
</dbReference>
<dbReference type="InterPro" id="IPR002178">
    <property type="entry name" value="PTS_EIIA_type-2_dom"/>
</dbReference>
<dbReference type="PROSITE" id="PS51099">
    <property type="entry name" value="PTS_EIIB_TYPE_2"/>
    <property type="match status" value="1"/>
</dbReference>
<dbReference type="Pfam" id="PF05043">
    <property type="entry name" value="Mga"/>
    <property type="match status" value="1"/>
</dbReference>
<dbReference type="CDD" id="cd05568">
    <property type="entry name" value="PTS_IIB_bgl_like"/>
    <property type="match status" value="1"/>
</dbReference>
<dbReference type="Gene3D" id="3.40.50.2300">
    <property type="match status" value="1"/>
</dbReference>
<evidence type="ECO:0000256" key="5">
    <source>
        <dbReference type="ARBA" id="ARBA00023163"/>
    </source>
</evidence>
<dbReference type="Gene3D" id="1.10.10.10">
    <property type="entry name" value="Winged helix-like DNA-binding domain superfamily/Winged helix DNA-binding domain"/>
    <property type="match status" value="1"/>
</dbReference>
<gene>
    <name evidence="9" type="ORF">AR1Y2_0491</name>
</gene>
<feature type="domain" description="PTS EIIB type-2" evidence="7">
    <location>
        <begin position="393"/>
        <end position="483"/>
    </location>
</feature>
<dbReference type="InterPro" id="IPR007737">
    <property type="entry name" value="Mga_HTH"/>
</dbReference>
<evidence type="ECO:0000256" key="2">
    <source>
        <dbReference type="ARBA" id="ARBA00022737"/>
    </source>
</evidence>
<feature type="domain" description="PRD" evidence="8">
    <location>
        <begin position="282"/>
        <end position="389"/>
    </location>
</feature>
<accession>A0A4P8IBD7</accession>
<dbReference type="SUPFAM" id="SSF55804">
    <property type="entry name" value="Phoshotransferase/anion transport protein"/>
    <property type="match status" value="1"/>
</dbReference>
<proteinExistence type="predicted"/>
<evidence type="ECO:0000259" key="6">
    <source>
        <dbReference type="PROSITE" id="PS51094"/>
    </source>
</evidence>
<dbReference type="Gene3D" id="1.10.1790.10">
    <property type="entry name" value="PRD domain"/>
    <property type="match status" value="1"/>
</dbReference>
<dbReference type="PROSITE" id="PS51372">
    <property type="entry name" value="PRD_2"/>
    <property type="match status" value="1"/>
</dbReference>
<keyword evidence="10" id="KW-1185">Reference proteome</keyword>
<dbReference type="InterPro" id="IPR011608">
    <property type="entry name" value="PRD"/>
</dbReference>
<evidence type="ECO:0000259" key="7">
    <source>
        <dbReference type="PROSITE" id="PS51099"/>
    </source>
</evidence>
<dbReference type="PANTHER" id="PTHR30185:SF18">
    <property type="entry name" value="TRANSCRIPTIONAL REGULATOR MTLR"/>
    <property type="match status" value="1"/>
</dbReference>
<dbReference type="SUPFAM" id="SSF63520">
    <property type="entry name" value="PTS-regulatory domain, PRD"/>
    <property type="match status" value="1"/>
</dbReference>
<dbReference type="AlphaFoldDB" id="A0A4P8IBD7"/>
<evidence type="ECO:0000256" key="1">
    <source>
        <dbReference type="ARBA" id="ARBA00022679"/>
    </source>
</evidence>
<sequence>MLTERQVQLMKYLQGCEDYTTTGRLAEVFHVSSRSIRNDLDAIQYFLKGMPVEIERTPRLGIKLIIQKGFDITGLYSNNEIKVYSREERIVIITVLLTIFDKMTIEQLAQKLQMSKNTIVQDIRQADDFLSRRGITLVKKSYFGLSLKGDEEQIRNMLFNLYIKTESQGSLNILEVLREHAVIDPETGKRLIHRMEQAMGLKFVDESIGELESMILASLCRIHHGFHVEDKEAEGELADDPYAQAILQELQDFSLTEGDLRYFAMLFQSTKRMNGELKRESEEDRTIIKATELLIRQFCCYLKIGCRLQSDIRKQIMMHLKVAVFRLKNKIEIQNPLLEDIKYSHSFMYEITERLLKEQEEMLGVVFPESEIAYTTMYFEVLFQENFSLKLSPEILLVCGGGTATAVLLKQRLQECFPELQVRKICRASDVEEEIRKARPDFIISTVPLHLEKQQVIQVNPLLNPPDIDKIKNIISVLVYNRKNSYLVHRIHQTMNKGIRELLKEEYCQFDVETDDWREAIAIAAAPLIKDGLVEPSYVDEMVRTVQNLGNYMVFIPEIAFVHGKKDKVRENCISFLRLHHAIDFGSKAKVDVKVVIVLGNVTENENLADLVRILAQGGNMEKIKQINSYQELVSLREDAEEEL</sequence>